<gene>
    <name evidence="9" type="ORF">FOF52_16245</name>
</gene>
<keyword evidence="1" id="KW-0134">Cell wall</keyword>
<evidence type="ECO:0000313" key="9">
    <source>
        <dbReference type="EMBL" id="UPT22324.1"/>
    </source>
</evidence>
<dbReference type="InterPro" id="IPR026588">
    <property type="entry name" value="Choice_anch_A"/>
</dbReference>
<dbReference type="NCBIfam" id="TIGR04215">
    <property type="entry name" value="choice_anch_A"/>
    <property type="match status" value="1"/>
</dbReference>
<keyword evidence="6" id="KW-0472">Membrane</keyword>
<evidence type="ECO:0000256" key="1">
    <source>
        <dbReference type="ARBA" id="ARBA00022512"/>
    </source>
</evidence>
<sequence length="490" mass="50241">MSSSLPRGRRGGLSRSRGVAVAGASTAALLAFGLTAAPVSAAPVTVNPVSGNHGFLVMTEAEALLGGGRSEGPVAVGATLDFVDYSVATATAGSFVAPGDQQPSALVVGGAVGALGSVGELRVHNGGLVRIGDTGNAEVDNSGENTVISFAPVNDEPSRITLTTRQAEETVQGSPIDFAAAFAEYRTRSAALASCEPNVVPVDTDTDEPFGDSPMAERVAQLTLQPGRQNVWNVSDEDLSSLAGIEVGAVKPSADTPLVINVQTSADEFDTSFLVLPPVDGLGAAEAPYVLFNLSSAHGQLLLVSLGTFPGTLFAPDATVLAALADGMRGNVITQRFMTFLLPEEGEPTATEDFGEPEEFEEFLEIEEEVVTEVQEIPEFDNTLYHVPFAAEVELCGTEAPPADNGDDDQETDEEEQEETGDGGTTPPPGDPDATASPAPRTEGPEAGGPTADKGLPVTGAGLVGLITAAVAIVAAGAAALFLTRRRRST</sequence>
<keyword evidence="10" id="KW-1185">Reference proteome</keyword>
<feature type="region of interest" description="Disordered" evidence="5">
    <location>
        <begin position="398"/>
        <end position="454"/>
    </location>
</feature>
<evidence type="ECO:0000313" key="10">
    <source>
        <dbReference type="Proteomes" id="UP000832041"/>
    </source>
</evidence>
<evidence type="ECO:0000256" key="5">
    <source>
        <dbReference type="SAM" id="MobiDB-lite"/>
    </source>
</evidence>
<evidence type="ECO:0000256" key="6">
    <source>
        <dbReference type="SAM" id="Phobius"/>
    </source>
</evidence>
<feature type="domain" description="Gram-positive cocci surface proteins LPxTG" evidence="8">
    <location>
        <begin position="456"/>
        <end position="490"/>
    </location>
</feature>
<dbReference type="RefSeq" id="WP_248590808.1">
    <property type="nucleotide sequence ID" value="NZ_BAABEB010000039.1"/>
</dbReference>
<accession>A0ABY4L3U0</accession>
<evidence type="ECO:0000256" key="4">
    <source>
        <dbReference type="ARBA" id="ARBA00023088"/>
    </source>
</evidence>
<reference evidence="9 10" key="1">
    <citation type="submission" date="2020-04" db="EMBL/GenBank/DDBJ databases">
        <title>Thermobifida alba genome sequencing and assembly.</title>
        <authorList>
            <person name="Luzics S."/>
            <person name="Horvath B."/>
            <person name="Nagy I."/>
            <person name="Toth A."/>
            <person name="Nagy I."/>
            <person name="Kukolya J."/>
        </authorList>
    </citation>
    <scope>NUCLEOTIDE SEQUENCE [LARGE SCALE GENOMIC DNA]</scope>
    <source>
        <strain evidence="9 10">DSM 43795</strain>
    </source>
</reference>
<evidence type="ECO:0000256" key="3">
    <source>
        <dbReference type="ARBA" id="ARBA00022729"/>
    </source>
</evidence>
<dbReference type="Pfam" id="PF20597">
    <property type="entry name" value="pAdhesive_15"/>
    <property type="match status" value="1"/>
</dbReference>
<proteinExistence type="predicted"/>
<feature type="chain" id="PRO_5047547844" evidence="7">
    <location>
        <begin position="42"/>
        <end position="490"/>
    </location>
</feature>
<organism evidence="9 10">
    <name type="scientific">Thermobifida alba</name>
    <name type="common">Thermomonospora alba</name>
    <dbReference type="NCBI Taxonomy" id="53522"/>
    <lineage>
        <taxon>Bacteria</taxon>
        <taxon>Bacillati</taxon>
        <taxon>Actinomycetota</taxon>
        <taxon>Actinomycetes</taxon>
        <taxon>Streptosporangiales</taxon>
        <taxon>Nocardiopsidaceae</taxon>
        <taxon>Thermobifida</taxon>
    </lineage>
</organism>
<dbReference type="Proteomes" id="UP000832041">
    <property type="component" value="Chromosome"/>
</dbReference>
<evidence type="ECO:0000256" key="2">
    <source>
        <dbReference type="ARBA" id="ARBA00022525"/>
    </source>
</evidence>
<evidence type="ECO:0000256" key="7">
    <source>
        <dbReference type="SAM" id="SignalP"/>
    </source>
</evidence>
<keyword evidence="4" id="KW-0572">Peptidoglycan-anchor</keyword>
<name>A0ABY4L3U0_THEAE</name>
<keyword evidence="3 7" id="KW-0732">Signal</keyword>
<feature type="signal peptide" evidence="7">
    <location>
        <begin position="1"/>
        <end position="41"/>
    </location>
</feature>
<keyword evidence="6" id="KW-0812">Transmembrane</keyword>
<dbReference type="PROSITE" id="PS50847">
    <property type="entry name" value="GRAM_POS_ANCHORING"/>
    <property type="match status" value="1"/>
</dbReference>
<dbReference type="InterPro" id="IPR019931">
    <property type="entry name" value="LPXTG_anchor"/>
</dbReference>
<keyword evidence="6" id="KW-1133">Transmembrane helix</keyword>
<protein>
    <submittedName>
        <fullName evidence="9">Choice-of-anchor A family protein</fullName>
    </submittedName>
</protein>
<feature type="transmembrane region" description="Helical" evidence="6">
    <location>
        <begin position="460"/>
        <end position="483"/>
    </location>
</feature>
<feature type="compositionally biased region" description="Acidic residues" evidence="5">
    <location>
        <begin position="405"/>
        <end position="421"/>
    </location>
</feature>
<evidence type="ECO:0000259" key="8">
    <source>
        <dbReference type="PROSITE" id="PS50847"/>
    </source>
</evidence>
<keyword evidence="2" id="KW-0964">Secreted</keyword>
<dbReference type="EMBL" id="CP051627">
    <property type="protein sequence ID" value="UPT22324.1"/>
    <property type="molecule type" value="Genomic_DNA"/>
</dbReference>